<sequence>MLNLFLFQAAAGATSLDGISVMDDEGRRIRLDAPATRIIALYGAFNEILADMGRENLLIARTASDDLPPSIAGKPSIGTHLRPNAELIIGLAPDLVLQLGGRGEAMEPVRFLEKRGLKVAVFDLENFDQLFSVMERLGTLTASTDQATERIHFMRSELARIEAQNRPPRPKIFFEARYPTLLAAGQGSMASEIIFKAGGENCVAAPDKLVRLGEEELLRLAPDIYLMQAGPMNPSPVPMTDRSLFRTLDCVNSGQVHVVDQKVFSRPGPRSLEAVRQLSNIISNWKKEVRP</sequence>
<dbReference type="GO" id="GO:0071281">
    <property type="term" value="P:cellular response to iron ion"/>
    <property type="evidence" value="ECO:0007669"/>
    <property type="project" value="TreeGrafter"/>
</dbReference>
<keyword evidence="3" id="KW-1185">Reference proteome</keyword>
<dbReference type="SUPFAM" id="SSF53807">
    <property type="entry name" value="Helical backbone' metal receptor"/>
    <property type="match status" value="1"/>
</dbReference>
<dbReference type="PROSITE" id="PS50983">
    <property type="entry name" value="FE_B12_PBP"/>
    <property type="match status" value="1"/>
</dbReference>
<proteinExistence type="predicted"/>
<dbReference type="InterPro" id="IPR050902">
    <property type="entry name" value="ABC_Transporter_SBP"/>
</dbReference>
<protein>
    <submittedName>
        <fullName evidence="2">Iron complex transport system substrate-binding protein</fullName>
    </submittedName>
</protein>
<gene>
    <name evidence="2" type="ORF">SAMN04488082_11352</name>
</gene>
<accession>A0A1I3WIU4</accession>
<dbReference type="PANTHER" id="PTHR30535">
    <property type="entry name" value="VITAMIN B12-BINDING PROTEIN"/>
    <property type="match status" value="1"/>
</dbReference>
<dbReference type="STRING" id="52560.SAMN04488082_11352"/>
<dbReference type="OrthoDB" id="9787772at2"/>
<evidence type="ECO:0000313" key="2">
    <source>
        <dbReference type="EMBL" id="SFK07099.1"/>
    </source>
</evidence>
<dbReference type="Pfam" id="PF01497">
    <property type="entry name" value="Peripla_BP_2"/>
    <property type="match status" value="1"/>
</dbReference>
<dbReference type="Proteomes" id="UP000198635">
    <property type="component" value="Unassembled WGS sequence"/>
</dbReference>
<dbReference type="RefSeq" id="WP_092376207.1">
    <property type="nucleotide sequence ID" value="NZ_FORX01000013.1"/>
</dbReference>
<feature type="domain" description="Fe/B12 periplasmic-binding" evidence="1">
    <location>
        <begin position="37"/>
        <end position="286"/>
    </location>
</feature>
<dbReference type="InterPro" id="IPR002491">
    <property type="entry name" value="ABC_transptr_periplasmic_BD"/>
</dbReference>
<dbReference type="EMBL" id="FORX01000013">
    <property type="protein sequence ID" value="SFK07099.1"/>
    <property type="molecule type" value="Genomic_DNA"/>
</dbReference>
<evidence type="ECO:0000313" key="3">
    <source>
        <dbReference type="Proteomes" id="UP000198635"/>
    </source>
</evidence>
<organism evidence="2 3">
    <name type="scientific">Desulfomicrobium apsheronum</name>
    <dbReference type="NCBI Taxonomy" id="52560"/>
    <lineage>
        <taxon>Bacteria</taxon>
        <taxon>Pseudomonadati</taxon>
        <taxon>Thermodesulfobacteriota</taxon>
        <taxon>Desulfovibrionia</taxon>
        <taxon>Desulfovibrionales</taxon>
        <taxon>Desulfomicrobiaceae</taxon>
        <taxon>Desulfomicrobium</taxon>
    </lineage>
</organism>
<reference evidence="3" key="1">
    <citation type="submission" date="2016-10" db="EMBL/GenBank/DDBJ databases">
        <authorList>
            <person name="Varghese N."/>
            <person name="Submissions S."/>
        </authorList>
    </citation>
    <scope>NUCLEOTIDE SEQUENCE [LARGE SCALE GENOMIC DNA]</scope>
    <source>
        <strain evidence="3">DSM 5918</strain>
    </source>
</reference>
<dbReference type="Gene3D" id="3.40.50.1980">
    <property type="entry name" value="Nitrogenase molybdenum iron protein domain"/>
    <property type="match status" value="2"/>
</dbReference>
<dbReference type="AlphaFoldDB" id="A0A1I3WIU4"/>
<evidence type="ECO:0000259" key="1">
    <source>
        <dbReference type="PROSITE" id="PS50983"/>
    </source>
</evidence>
<dbReference type="PANTHER" id="PTHR30535:SF34">
    <property type="entry name" value="MOLYBDATE-BINDING PROTEIN MOLA"/>
    <property type="match status" value="1"/>
</dbReference>
<name>A0A1I3WIU4_9BACT</name>